<accession>A0A4S2JE99</accession>
<dbReference type="AlphaFoldDB" id="A0A4S2JE99"/>
<protein>
    <submittedName>
        <fullName evidence="2">Uncharacterized protein</fullName>
    </submittedName>
</protein>
<organism evidence="2 3">
    <name type="scientific">Temnothorax longispinosus</name>
    <dbReference type="NCBI Taxonomy" id="300112"/>
    <lineage>
        <taxon>Eukaryota</taxon>
        <taxon>Metazoa</taxon>
        <taxon>Ecdysozoa</taxon>
        <taxon>Arthropoda</taxon>
        <taxon>Hexapoda</taxon>
        <taxon>Insecta</taxon>
        <taxon>Pterygota</taxon>
        <taxon>Neoptera</taxon>
        <taxon>Endopterygota</taxon>
        <taxon>Hymenoptera</taxon>
        <taxon>Apocrita</taxon>
        <taxon>Aculeata</taxon>
        <taxon>Formicoidea</taxon>
        <taxon>Formicidae</taxon>
        <taxon>Myrmicinae</taxon>
        <taxon>Temnothorax</taxon>
    </lineage>
</organism>
<gene>
    <name evidence="2" type="ORF">DBV15_01048</name>
</gene>
<dbReference type="EMBL" id="QBLH01003951">
    <property type="protein sequence ID" value="TGZ32188.1"/>
    <property type="molecule type" value="Genomic_DNA"/>
</dbReference>
<evidence type="ECO:0000256" key="1">
    <source>
        <dbReference type="SAM" id="MobiDB-lite"/>
    </source>
</evidence>
<keyword evidence="3" id="KW-1185">Reference proteome</keyword>
<proteinExistence type="predicted"/>
<evidence type="ECO:0000313" key="3">
    <source>
        <dbReference type="Proteomes" id="UP000310200"/>
    </source>
</evidence>
<reference evidence="2 3" key="1">
    <citation type="journal article" date="2019" name="Philos. Trans. R. Soc. Lond., B, Biol. Sci.">
        <title>Ant behaviour and brain gene expression of defending hosts depend on the ecological success of the intruding social parasite.</title>
        <authorList>
            <person name="Kaur R."/>
            <person name="Stoldt M."/>
            <person name="Jongepier E."/>
            <person name="Feldmeyer B."/>
            <person name="Menzel F."/>
            <person name="Bornberg-Bauer E."/>
            <person name="Foitzik S."/>
        </authorList>
    </citation>
    <scope>NUCLEOTIDE SEQUENCE [LARGE SCALE GENOMIC DNA]</scope>
    <source>
        <tissue evidence="2">Whole body</tissue>
    </source>
</reference>
<feature type="region of interest" description="Disordered" evidence="1">
    <location>
        <begin position="1"/>
        <end position="22"/>
    </location>
</feature>
<feature type="compositionally biased region" description="Polar residues" evidence="1">
    <location>
        <begin position="9"/>
        <end position="21"/>
    </location>
</feature>
<evidence type="ECO:0000313" key="2">
    <source>
        <dbReference type="EMBL" id="TGZ32188.1"/>
    </source>
</evidence>
<comment type="caution">
    <text evidence="2">The sequence shown here is derived from an EMBL/GenBank/DDBJ whole genome shotgun (WGS) entry which is preliminary data.</text>
</comment>
<name>A0A4S2JE99_9HYME</name>
<dbReference type="Proteomes" id="UP000310200">
    <property type="component" value="Unassembled WGS sequence"/>
</dbReference>
<sequence>MNFREDSADGSSSNYTPNASARSLRPIITPKARYLQSLHGDCRHGFQRYLLPDIDNFLRTSNSRVASHSMGLRGKNGCKYLDLESDVLPYWPPIIPCQRNDGTEVRKSVTQCNQSTDLLRRIDLGRKQGRAKGKEGAKEAQTPDNLAPKTILTIKLLFDCKRRTAKFILYAPSAVFSSHDP</sequence>